<dbReference type="InterPro" id="IPR052900">
    <property type="entry name" value="Phospholipid_Metab_Enz"/>
</dbReference>
<dbReference type="Proteomes" id="UP000223913">
    <property type="component" value="Unassembled WGS sequence"/>
</dbReference>
<gene>
    <name evidence="2" type="ORF">CRP01_16125</name>
</gene>
<dbReference type="OrthoDB" id="9763616at2"/>
<keyword evidence="3" id="KW-1185">Reference proteome</keyword>
<protein>
    <submittedName>
        <fullName evidence="2">Alkaline phosphatase</fullName>
    </submittedName>
</protein>
<evidence type="ECO:0000313" key="3">
    <source>
        <dbReference type="Proteomes" id="UP000223913"/>
    </source>
</evidence>
<dbReference type="AlphaFoldDB" id="A0A2D0NAU5"/>
<dbReference type="SUPFAM" id="SSF56300">
    <property type="entry name" value="Metallo-dependent phosphatases"/>
    <property type="match status" value="1"/>
</dbReference>
<feature type="domain" description="PhoD-like phosphatase metallophosphatase" evidence="1">
    <location>
        <begin position="224"/>
        <end position="356"/>
    </location>
</feature>
<dbReference type="Gene3D" id="3.60.21.70">
    <property type="entry name" value="PhoD-like phosphatase"/>
    <property type="match status" value="1"/>
</dbReference>
<dbReference type="PANTHER" id="PTHR43606">
    <property type="entry name" value="PHOSPHATASE, PUTATIVE (AFU_ORTHOLOGUE AFUA_6G08710)-RELATED"/>
    <property type="match status" value="1"/>
</dbReference>
<dbReference type="InterPro" id="IPR018946">
    <property type="entry name" value="PhoD-like_MPP"/>
</dbReference>
<proteinExistence type="predicted"/>
<dbReference type="PANTHER" id="PTHR43606:SF1">
    <property type="entry name" value="PHOD-LIKE PHOSPHATASE METALLOPHOSPHATASE DOMAIN-CONTAINING PROTEIN"/>
    <property type="match status" value="1"/>
</dbReference>
<name>A0A2D0NAU5_FLAN2</name>
<dbReference type="Pfam" id="PF09423">
    <property type="entry name" value="PhoD"/>
    <property type="match status" value="1"/>
</dbReference>
<accession>A0A2D0NAU5</accession>
<reference evidence="2 3" key="1">
    <citation type="submission" date="2017-10" db="EMBL/GenBank/DDBJ databases">
        <title>The draft genome sequence of Lewinella nigricans NBRC 102662.</title>
        <authorList>
            <person name="Wang K."/>
        </authorList>
    </citation>
    <scope>NUCLEOTIDE SEQUENCE [LARGE SCALE GENOMIC DNA]</scope>
    <source>
        <strain evidence="2 3">NBRC 102662</strain>
    </source>
</reference>
<organism evidence="2 3">
    <name type="scientific">Flavilitoribacter nigricans (strain ATCC 23147 / DSM 23189 / NBRC 102662 / NCIMB 1420 / SS-2)</name>
    <name type="common">Lewinella nigricans</name>
    <dbReference type="NCBI Taxonomy" id="1122177"/>
    <lineage>
        <taxon>Bacteria</taxon>
        <taxon>Pseudomonadati</taxon>
        <taxon>Bacteroidota</taxon>
        <taxon>Saprospiria</taxon>
        <taxon>Saprospirales</taxon>
        <taxon>Lewinellaceae</taxon>
        <taxon>Flavilitoribacter</taxon>
    </lineage>
</organism>
<evidence type="ECO:0000259" key="1">
    <source>
        <dbReference type="Pfam" id="PF09423"/>
    </source>
</evidence>
<dbReference type="EMBL" id="PDUD01000021">
    <property type="protein sequence ID" value="PHN05634.1"/>
    <property type="molecule type" value="Genomic_DNA"/>
</dbReference>
<dbReference type="InterPro" id="IPR038607">
    <property type="entry name" value="PhoD-like_sf"/>
</dbReference>
<dbReference type="InterPro" id="IPR029052">
    <property type="entry name" value="Metallo-depent_PP-like"/>
</dbReference>
<evidence type="ECO:0000313" key="2">
    <source>
        <dbReference type="EMBL" id="PHN05634.1"/>
    </source>
</evidence>
<comment type="caution">
    <text evidence="2">The sequence shown here is derived from an EMBL/GenBank/DDBJ whole genome shotgun (WGS) entry which is preliminary data.</text>
</comment>
<sequence>MTDVAVLNRSQLPEGVSLEEIQGACPGTDGQVKLRYYPENRESDSRELDWTSVDPARNFTVQWKLQDLAPGTSYQLEFLARKDAGSAVSDTFHGTFQTAGGAEMAGPLNFSIVSCHDYDRKDHPDGHKIYAAMLEDDLDFYIHTGDIEYYDKPNPYAFTEELMRFKWDRLFALPLQRDFYARTTAYFMKDDHDILYDDAFPGMTYGPVTFERGLEIFDEEQFPSRDTTYTTIRWGKDLQIWILEGRRYRSKNTDPDSPAKTILGEAQKQWLFNTLQASDATFKVIVSASPVLGPDRPRGKNDNHSNKAFQTEGDEIRAFVNQFDNIFFCNGDRHWQYVTHFEDTNLWEFGCGAGADEHAGGWSQDNVQPEHRFLRVKGGYLFGQVTYENDQPQLHFQHRDVDGKTVHEEVFDSSGAPLQ</sequence>